<organism evidence="1 2">
    <name type="scientific">Escallonia herrerae</name>
    <dbReference type="NCBI Taxonomy" id="1293975"/>
    <lineage>
        <taxon>Eukaryota</taxon>
        <taxon>Viridiplantae</taxon>
        <taxon>Streptophyta</taxon>
        <taxon>Embryophyta</taxon>
        <taxon>Tracheophyta</taxon>
        <taxon>Spermatophyta</taxon>
        <taxon>Magnoliopsida</taxon>
        <taxon>eudicotyledons</taxon>
        <taxon>Gunneridae</taxon>
        <taxon>Pentapetalae</taxon>
        <taxon>asterids</taxon>
        <taxon>campanulids</taxon>
        <taxon>Escalloniales</taxon>
        <taxon>Escalloniaceae</taxon>
        <taxon>Escallonia</taxon>
    </lineage>
</organism>
<proteinExistence type="predicted"/>
<name>A0AA88VP30_9ASTE</name>
<accession>A0AA88VP30</accession>
<dbReference type="Proteomes" id="UP001188597">
    <property type="component" value="Unassembled WGS sequence"/>
</dbReference>
<gene>
    <name evidence="1" type="ORF">RJ639_009185</name>
</gene>
<evidence type="ECO:0000313" key="1">
    <source>
        <dbReference type="EMBL" id="KAK3012771.1"/>
    </source>
</evidence>
<reference evidence="1" key="1">
    <citation type="submission" date="2022-12" db="EMBL/GenBank/DDBJ databases">
        <title>Draft genome assemblies for two species of Escallonia (Escalloniales).</title>
        <authorList>
            <person name="Chanderbali A."/>
            <person name="Dervinis C."/>
            <person name="Anghel I."/>
            <person name="Soltis D."/>
            <person name="Soltis P."/>
            <person name="Zapata F."/>
        </authorList>
    </citation>
    <scope>NUCLEOTIDE SEQUENCE</scope>
    <source>
        <strain evidence="1">UCBG64.0493</strain>
        <tissue evidence="1">Leaf</tissue>
    </source>
</reference>
<sequence length="85" mass="9477">MDVQEVILDKEVLEESKEMNVGFGNGLCGVSWNQQPVRTEISEAAIELGAETEEGYLVIIKCYIHEIILCLPIPAVRKAMSAERK</sequence>
<evidence type="ECO:0000313" key="2">
    <source>
        <dbReference type="Proteomes" id="UP001188597"/>
    </source>
</evidence>
<comment type="caution">
    <text evidence="1">The sequence shown here is derived from an EMBL/GenBank/DDBJ whole genome shotgun (WGS) entry which is preliminary data.</text>
</comment>
<protein>
    <submittedName>
        <fullName evidence="1">Uncharacterized protein</fullName>
    </submittedName>
</protein>
<dbReference type="EMBL" id="JAVXUP010001350">
    <property type="protein sequence ID" value="KAK3012771.1"/>
    <property type="molecule type" value="Genomic_DNA"/>
</dbReference>
<dbReference type="AlphaFoldDB" id="A0AA88VP30"/>
<keyword evidence="2" id="KW-1185">Reference proteome</keyword>